<organism evidence="1 2">
    <name type="scientific">Sphingomonas chungangi</name>
    <dbReference type="NCBI Taxonomy" id="2683589"/>
    <lineage>
        <taxon>Bacteria</taxon>
        <taxon>Pseudomonadati</taxon>
        <taxon>Pseudomonadota</taxon>
        <taxon>Alphaproteobacteria</taxon>
        <taxon>Sphingomonadales</taxon>
        <taxon>Sphingomonadaceae</taxon>
        <taxon>Sphingomonas</taxon>
    </lineage>
</organism>
<dbReference type="SUPFAM" id="SSF55144">
    <property type="entry name" value="LigT-like"/>
    <property type="match status" value="1"/>
</dbReference>
<keyword evidence="2" id="KW-1185">Reference proteome</keyword>
<sequence length="183" mass="20329">MPDAPDTRLYLFAMLPEGVGDHLAVSNDIEPALPGLRLVSTARRHITLANLSAIDVPEDYRIQLAHWVMATVPPFAFRVVFDQLVASARNTLLKASQPLVGALEAQNHILDMLRHYGLDLPDKATPTPHVTLGYGHRDAGGVQPIDGISWLVDELVLVRSWHGRTWHEELGRWKLPMRQSAVA</sequence>
<reference evidence="1 2" key="1">
    <citation type="submission" date="2020-07" db="EMBL/GenBank/DDBJ databases">
        <authorList>
            <person name="Sun Q."/>
        </authorList>
    </citation>
    <scope>NUCLEOTIDE SEQUENCE [LARGE SCALE GENOMIC DNA]</scope>
    <source>
        <strain evidence="1 2">CGMCC 1.13654</strain>
    </source>
</reference>
<protein>
    <recommendedName>
        <fullName evidence="3">2'-5' RNA ligase</fullName>
    </recommendedName>
</protein>
<evidence type="ECO:0008006" key="3">
    <source>
        <dbReference type="Google" id="ProtNLM"/>
    </source>
</evidence>
<proteinExistence type="predicted"/>
<dbReference type="Gene3D" id="3.90.1140.10">
    <property type="entry name" value="Cyclic phosphodiesterase"/>
    <property type="match status" value="1"/>
</dbReference>
<dbReference type="RefSeq" id="WP_160364668.1">
    <property type="nucleotide sequence ID" value="NZ_JACEIB010000001.1"/>
</dbReference>
<evidence type="ECO:0000313" key="2">
    <source>
        <dbReference type="Proteomes" id="UP000570166"/>
    </source>
</evidence>
<accession>A0A838L4H2</accession>
<name>A0A838L4H2_9SPHN</name>
<gene>
    <name evidence="1" type="ORF">HZF05_00435</name>
</gene>
<dbReference type="EMBL" id="JACEIB010000001">
    <property type="protein sequence ID" value="MBA2932548.1"/>
    <property type="molecule type" value="Genomic_DNA"/>
</dbReference>
<comment type="caution">
    <text evidence="1">The sequence shown here is derived from an EMBL/GenBank/DDBJ whole genome shotgun (WGS) entry which is preliminary data.</text>
</comment>
<dbReference type="AlphaFoldDB" id="A0A838L4H2"/>
<dbReference type="Proteomes" id="UP000570166">
    <property type="component" value="Unassembled WGS sequence"/>
</dbReference>
<dbReference type="InterPro" id="IPR009097">
    <property type="entry name" value="Cyclic_Pdiesterase"/>
</dbReference>
<evidence type="ECO:0000313" key="1">
    <source>
        <dbReference type="EMBL" id="MBA2932548.1"/>
    </source>
</evidence>